<dbReference type="KEGG" id="llp:GH975_03725"/>
<name>A0A5Q2Q9T6_9GAMM</name>
<dbReference type="AlphaFoldDB" id="A0A5Q2Q9T6"/>
<dbReference type="EMBL" id="CP045871">
    <property type="protein sequence ID" value="QGG79724.1"/>
    <property type="molecule type" value="Genomic_DNA"/>
</dbReference>
<proteinExistence type="predicted"/>
<dbReference type="PANTHER" id="PTHR34512:SF30">
    <property type="entry name" value="OUTER MEMBRANE PROTEIN ASSEMBLY FACTOR BAMB"/>
    <property type="match status" value="1"/>
</dbReference>
<dbReference type="InterPro" id="IPR015943">
    <property type="entry name" value="WD40/YVTN_repeat-like_dom_sf"/>
</dbReference>
<dbReference type="OrthoDB" id="5173551at2"/>
<dbReference type="Pfam" id="PF13360">
    <property type="entry name" value="PQQ_2"/>
    <property type="match status" value="1"/>
</dbReference>
<dbReference type="PROSITE" id="PS51257">
    <property type="entry name" value="PROKAR_LIPOPROTEIN"/>
    <property type="match status" value="1"/>
</dbReference>
<dbReference type="Proteomes" id="UP000388235">
    <property type="component" value="Chromosome"/>
</dbReference>
<accession>A0A5Q2Q9T6</accession>
<dbReference type="PANTHER" id="PTHR34512">
    <property type="entry name" value="CELL SURFACE PROTEIN"/>
    <property type="match status" value="1"/>
</dbReference>
<gene>
    <name evidence="2" type="ORF">GH975_03725</name>
</gene>
<evidence type="ECO:0000259" key="1">
    <source>
        <dbReference type="Pfam" id="PF13360"/>
    </source>
</evidence>
<dbReference type="SUPFAM" id="SSF50998">
    <property type="entry name" value="Quinoprotein alcohol dehydrogenase-like"/>
    <property type="match status" value="1"/>
</dbReference>
<organism evidence="2 3">
    <name type="scientific">Litorivicinus lipolyticus</name>
    <dbReference type="NCBI Taxonomy" id="418701"/>
    <lineage>
        <taxon>Bacteria</taxon>
        <taxon>Pseudomonadati</taxon>
        <taxon>Pseudomonadota</taxon>
        <taxon>Gammaproteobacteria</taxon>
        <taxon>Oceanospirillales</taxon>
        <taxon>Litorivicinaceae</taxon>
        <taxon>Litorivicinus</taxon>
    </lineage>
</organism>
<dbReference type="Gene3D" id="2.130.10.10">
    <property type="entry name" value="YVTN repeat-like/Quinoprotein amine dehydrogenase"/>
    <property type="match status" value="1"/>
</dbReference>
<evidence type="ECO:0000313" key="2">
    <source>
        <dbReference type="EMBL" id="QGG79724.1"/>
    </source>
</evidence>
<protein>
    <submittedName>
        <fullName evidence="2">PQQ-binding-like beta-propeller repeat protein</fullName>
    </submittedName>
</protein>
<dbReference type="InterPro" id="IPR018391">
    <property type="entry name" value="PQQ_b-propeller_rpt"/>
</dbReference>
<evidence type="ECO:0000313" key="3">
    <source>
        <dbReference type="Proteomes" id="UP000388235"/>
    </source>
</evidence>
<sequence>MRVLLAVALVALVGCSSGPERPSPTKLVSLDTRVNMQVRWSTTLKADDADATRLVADQAGGVVYAAAGDAVKAIDATTGKVSWALDLDTAVSAGISEAYGNLYWVDVAGYLHAASIDGERGFSVATGREVLVPPSVSTDRILVQGSDGSLATYAYDGVLLWQRDGDSPSLGFRGQARAATLQGGFLVARDSGDVMAVLADDGLDAWRRRLGNARDDLADLDADPAIAGELAMVAGAKTGATALLVKNGQVYWESEVTSLKPLHSDGDNLYAVDLEGQVFALELRTGQVVWRQPALKFRYPSGPLATEAGVVVVDSLGVAHTLNTETGEIIGRTNTTLRGSISLSSLDDDVLAMDTQGRLVRIGLN</sequence>
<dbReference type="InterPro" id="IPR002372">
    <property type="entry name" value="PQQ_rpt_dom"/>
</dbReference>
<dbReference type="InterPro" id="IPR011047">
    <property type="entry name" value="Quinoprotein_ADH-like_sf"/>
</dbReference>
<feature type="domain" description="Pyrrolo-quinoline quinone repeat" evidence="1">
    <location>
        <begin position="70"/>
        <end position="292"/>
    </location>
</feature>
<keyword evidence="3" id="KW-1185">Reference proteome</keyword>
<dbReference type="SMART" id="SM00564">
    <property type="entry name" value="PQQ"/>
    <property type="match status" value="3"/>
</dbReference>
<reference evidence="2 3" key="1">
    <citation type="submission" date="2019-11" db="EMBL/GenBank/DDBJ databases">
        <authorList>
            <person name="Khan S.A."/>
            <person name="Jeon C.O."/>
            <person name="Chun B.H."/>
        </authorList>
    </citation>
    <scope>NUCLEOTIDE SEQUENCE [LARGE SCALE GENOMIC DNA]</scope>
    <source>
        <strain evidence="2 3">IMCC 1097</strain>
    </source>
</reference>
<dbReference type="RefSeq" id="WP_153713228.1">
    <property type="nucleotide sequence ID" value="NZ_CP045871.1"/>
</dbReference>